<name>A0AAD7SN29_9TELE</name>
<dbReference type="Proteomes" id="UP001221898">
    <property type="component" value="Unassembled WGS sequence"/>
</dbReference>
<organism evidence="1 2">
    <name type="scientific">Aldrovandia affinis</name>
    <dbReference type="NCBI Taxonomy" id="143900"/>
    <lineage>
        <taxon>Eukaryota</taxon>
        <taxon>Metazoa</taxon>
        <taxon>Chordata</taxon>
        <taxon>Craniata</taxon>
        <taxon>Vertebrata</taxon>
        <taxon>Euteleostomi</taxon>
        <taxon>Actinopterygii</taxon>
        <taxon>Neopterygii</taxon>
        <taxon>Teleostei</taxon>
        <taxon>Notacanthiformes</taxon>
        <taxon>Halosauridae</taxon>
        <taxon>Aldrovandia</taxon>
    </lineage>
</organism>
<dbReference type="AlphaFoldDB" id="A0AAD7SN29"/>
<sequence length="113" mass="11964">MVRLTHWDDVEVPASSEVMQWAYIDSAGRVRRVAADPPTWRSGGGCVNNAGASGGGLKLQSQRSSLHIVSRAGVAMDQDKMAVVWDWPVPETEAAVDGDCCPGQVQAASEVVA</sequence>
<dbReference type="EMBL" id="JAINUG010000047">
    <property type="protein sequence ID" value="KAJ8405544.1"/>
    <property type="molecule type" value="Genomic_DNA"/>
</dbReference>
<reference evidence="1" key="1">
    <citation type="journal article" date="2023" name="Science">
        <title>Genome structures resolve the early diversification of teleost fishes.</title>
        <authorList>
            <person name="Parey E."/>
            <person name="Louis A."/>
            <person name="Montfort J."/>
            <person name="Bouchez O."/>
            <person name="Roques C."/>
            <person name="Iampietro C."/>
            <person name="Lluch J."/>
            <person name="Castinel A."/>
            <person name="Donnadieu C."/>
            <person name="Desvignes T."/>
            <person name="Floi Bucao C."/>
            <person name="Jouanno E."/>
            <person name="Wen M."/>
            <person name="Mejri S."/>
            <person name="Dirks R."/>
            <person name="Jansen H."/>
            <person name="Henkel C."/>
            <person name="Chen W.J."/>
            <person name="Zahm M."/>
            <person name="Cabau C."/>
            <person name="Klopp C."/>
            <person name="Thompson A.W."/>
            <person name="Robinson-Rechavi M."/>
            <person name="Braasch I."/>
            <person name="Lecointre G."/>
            <person name="Bobe J."/>
            <person name="Postlethwait J.H."/>
            <person name="Berthelot C."/>
            <person name="Roest Crollius H."/>
            <person name="Guiguen Y."/>
        </authorList>
    </citation>
    <scope>NUCLEOTIDE SEQUENCE</scope>
    <source>
        <strain evidence="1">NC1722</strain>
    </source>
</reference>
<evidence type="ECO:0000313" key="2">
    <source>
        <dbReference type="Proteomes" id="UP001221898"/>
    </source>
</evidence>
<comment type="caution">
    <text evidence="1">The sequence shown here is derived from an EMBL/GenBank/DDBJ whole genome shotgun (WGS) entry which is preliminary data.</text>
</comment>
<accession>A0AAD7SN29</accession>
<gene>
    <name evidence="1" type="ORF">AAFF_G00315240</name>
</gene>
<keyword evidence="2" id="KW-1185">Reference proteome</keyword>
<protein>
    <submittedName>
        <fullName evidence="1">Uncharacterized protein</fullName>
    </submittedName>
</protein>
<proteinExistence type="predicted"/>
<evidence type="ECO:0000313" key="1">
    <source>
        <dbReference type="EMBL" id="KAJ8405544.1"/>
    </source>
</evidence>